<dbReference type="RefSeq" id="WP_067760611.1">
    <property type="nucleotide sequence ID" value="NZ_CP015772.1"/>
</dbReference>
<dbReference type="KEGG" id="nia:A8C56_21615"/>
<keyword evidence="3" id="KW-1185">Reference proteome</keyword>
<proteinExistence type="predicted"/>
<sequence>MPQYIYIIAGFIIIYAVIFILYKNRTRKMQDTFNNLDLLGEARNARTYQLNYLDGAYAFIKDQMKSGPIDAFTVARAPHTAGDEAKDVVKNLLKGAATLGTVRFRTVHTPKYLVLSGDNLHLLDTDKEGAISAHLIFDRQRLLNSSLTEVEKPGAVVRYQKFGRYPLRAYKLSLSTDERPIVLDLYNAFMNVGEQNTATVAYKVQDMVAQFVVGSDFLNKLGDRYPNLKVPTDLPKV</sequence>
<evidence type="ECO:0000256" key="1">
    <source>
        <dbReference type="SAM" id="Phobius"/>
    </source>
</evidence>
<dbReference type="OrthoDB" id="1042325at2"/>
<keyword evidence="1" id="KW-0472">Membrane</keyword>
<keyword evidence="1" id="KW-0812">Transmembrane</keyword>
<evidence type="ECO:0000313" key="2">
    <source>
        <dbReference type="EMBL" id="ANH83228.1"/>
    </source>
</evidence>
<dbReference type="EMBL" id="CP015772">
    <property type="protein sequence ID" value="ANH83228.1"/>
    <property type="molecule type" value="Genomic_DNA"/>
</dbReference>
<dbReference type="STRING" id="1176587.A8C56_21615"/>
<name>A0A1A9I6C4_9BACT</name>
<organism evidence="2 3">
    <name type="scientific">Niabella ginsenosidivorans</name>
    <dbReference type="NCBI Taxonomy" id="1176587"/>
    <lineage>
        <taxon>Bacteria</taxon>
        <taxon>Pseudomonadati</taxon>
        <taxon>Bacteroidota</taxon>
        <taxon>Chitinophagia</taxon>
        <taxon>Chitinophagales</taxon>
        <taxon>Chitinophagaceae</taxon>
        <taxon>Niabella</taxon>
    </lineage>
</organism>
<feature type="transmembrane region" description="Helical" evidence="1">
    <location>
        <begin position="6"/>
        <end position="22"/>
    </location>
</feature>
<gene>
    <name evidence="2" type="ORF">A8C56_21615</name>
</gene>
<accession>A0A1A9I6C4</accession>
<keyword evidence="1" id="KW-1133">Transmembrane helix</keyword>
<protein>
    <submittedName>
        <fullName evidence="2">Uncharacterized protein</fullName>
    </submittedName>
</protein>
<dbReference type="AlphaFoldDB" id="A0A1A9I6C4"/>
<evidence type="ECO:0000313" key="3">
    <source>
        <dbReference type="Proteomes" id="UP000077667"/>
    </source>
</evidence>
<dbReference type="Proteomes" id="UP000077667">
    <property type="component" value="Chromosome"/>
</dbReference>
<reference evidence="2 3" key="1">
    <citation type="submission" date="2016-05" db="EMBL/GenBank/DDBJ databases">
        <title>Niabella ginsenosidivorans BS26 whole genome sequencing.</title>
        <authorList>
            <person name="Im W.T."/>
            <person name="Siddiqi M.Z."/>
        </authorList>
    </citation>
    <scope>NUCLEOTIDE SEQUENCE [LARGE SCALE GENOMIC DNA]</scope>
    <source>
        <strain evidence="2 3">BS26</strain>
    </source>
</reference>